<evidence type="ECO:0000313" key="8">
    <source>
        <dbReference type="EMBL" id="MFC7082356.1"/>
    </source>
</evidence>
<dbReference type="PROSITE" id="PS00086">
    <property type="entry name" value="CYTOCHROME_P450"/>
    <property type="match status" value="1"/>
</dbReference>
<keyword evidence="5 7" id="KW-0408">Iron</keyword>
<dbReference type="EMBL" id="JBHSZH010000005">
    <property type="protein sequence ID" value="MFC7082356.1"/>
    <property type="molecule type" value="Genomic_DNA"/>
</dbReference>
<dbReference type="RefSeq" id="WP_276279648.1">
    <property type="nucleotide sequence ID" value="NZ_CP119809.1"/>
</dbReference>
<comment type="similarity">
    <text evidence="1 7">Belongs to the cytochrome P450 family.</text>
</comment>
<name>A0ABD5WUT6_9EURY</name>
<accession>A0ABD5WUT6</accession>
<sequence>MTAKTPSGPRKLPIIGNTHQWVKGPCEFKERAAEYGRVVNYKVIGMDSYMLTEPEDIERVLMNTGDEFHKHEQIKEQLRDAIGTGLFTSEGELWERQREAMKPAFYLEHTKNYAQSMVGRASDAADCWHDGETIGLRREMQQVTLEILLEAMLGADIDIADRGMYDAVDDLLAVLEPSKQPITMLAPDWAPIPFLRRRKEAIEHLESQVYDILESRRTSDEDRSDLMSMLLASDEEMDDEQIRDEMMTFLLAGHETSALTLTYSLHLLSQNPDVARRLREELDEVIDGKPEFEDALSLSYTESVVKEAMRLYPPAHELRRAPKTDVTFGDYLVPEGSLVILPTWVLHRDERFWDDPETFRPERWEEQGDRPEFAYFPFGGGPRRCIGQQLATLEAKLVLATLLKDWEFEREYDEIELSAGQTLQPKGDVEMTVHRR</sequence>
<evidence type="ECO:0000256" key="4">
    <source>
        <dbReference type="ARBA" id="ARBA00023002"/>
    </source>
</evidence>
<comment type="caution">
    <text evidence="8">The sequence shown here is derived from an EMBL/GenBank/DDBJ whole genome shotgun (WGS) entry which is preliminary data.</text>
</comment>
<keyword evidence="2 7" id="KW-0349">Heme</keyword>
<dbReference type="SUPFAM" id="SSF48264">
    <property type="entry name" value="Cytochrome P450"/>
    <property type="match status" value="1"/>
</dbReference>
<keyword evidence="3 7" id="KW-0479">Metal-binding</keyword>
<protein>
    <submittedName>
        <fullName evidence="8">Cytochrome P450</fullName>
    </submittedName>
</protein>
<dbReference type="InterPro" id="IPR001128">
    <property type="entry name" value="Cyt_P450"/>
</dbReference>
<reference evidence="8 9" key="1">
    <citation type="journal article" date="2019" name="Int. J. Syst. Evol. Microbiol.">
        <title>The Global Catalogue of Microorganisms (GCM) 10K type strain sequencing project: providing services to taxonomists for standard genome sequencing and annotation.</title>
        <authorList>
            <consortium name="The Broad Institute Genomics Platform"/>
            <consortium name="The Broad Institute Genome Sequencing Center for Infectious Disease"/>
            <person name="Wu L."/>
            <person name="Ma J."/>
        </authorList>
    </citation>
    <scope>NUCLEOTIDE SEQUENCE [LARGE SCALE GENOMIC DNA]</scope>
    <source>
        <strain evidence="8 9">DT72</strain>
    </source>
</reference>
<evidence type="ECO:0000256" key="1">
    <source>
        <dbReference type="ARBA" id="ARBA00010617"/>
    </source>
</evidence>
<evidence type="ECO:0000256" key="2">
    <source>
        <dbReference type="ARBA" id="ARBA00022617"/>
    </source>
</evidence>
<evidence type="ECO:0000256" key="7">
    <source>
        <dbReference type="RuleBase" id="RU000461"/>
    </source>
</evidence>
<gene>
    <name evidence="8" type="ORF">ACFQJ6_21995</name>
</gene>
<dbReference type="PANTHER" id="PTHR24291:SF50">
    <property type="entry name" value="BIFUNCTIONAL ALBAFLAVENONE MONOOXYGENASE_TERPENE SYNTHASE"/>
    <property type="match status" value="1"/>
</dbReference>
<organism evidence="8 9">
    <name type="scientific">Halorussus caseinilyticus</name>
    <dbReference type="NCBI Taxonomy" id="3034025"/>
    <lineage>
        <taxon>Archaea</taxon>
        <taxon>Methanobacteriati</taxon>
        <taxon>Methanobacteriota</taxon>
        <taxon>Stenosarchaea group</taxon>
        <taxon>Halobacteria</taxon>
        <taxon>Halobacteriales</taxon>
        <taxon>Haladaptataceae</taxon>
        <taxon>Halorussus</taxon>
    </lineage>
</organism>
<dbReference type="Proteomes" id="UP001596407">
    <property type="component" value="Unassembled WGS sequence"/>
</dbReference>
<evidence type="ECO:0000256" key="3">
    <source>
        <dbReference type="ARBA" id="ARBA00022723"/>
    </source>
</evidence>
<keyword evidence="6 7" id="KW-0503">Monooxygenase</keyword>
<dbReference type="InterPro" id="IPR002401">
    <property type="entry name" value="Cyt_P450_E_grp-I"/>
</dbReference>
<dbReference type="Gene3D" id="1.10.630.10">
    <property type="entry name" value="Cytochrome P450"/>
    <property type="match status" value="1"/>
</dbReference>
<evidence type="ECO:0000256" key="5">
    <source>
        <dbReference type="ARBA" id="ARBA00023004"/>
    </source>
</evidence>
<evidence type="ECO:0000313" key="9">
    <source>
        <dbReference type="Proteomes" id="UP001596407"/>
    </source>
</evidence>
<dbReference type="PRINTS" id="PR00463">
    <property type="entry name" value="EP450I"/>
</dbReference>
<dbReference type="GO" id="GO:0046872">
    <property type="term" value="F:metal ion binding"/>
    <property type="evidence" value="ECO:0007669"/>
    <property type="project" value="UniProtKB-KW"/>
</dbReference>
<dbReference type="PRINTS" id="PR00385">
    <property type="entry name" value="P450"/>
</dbReference>
<keyword evidence="9" id="KW-1185">Reference proteome</keyword>
<dbReference type="InterPro" id="IPR017972">
    <property type="entry name" value="Cyt_P450_CS"/>
</dbReference>
<dbReference type="Pfam" id="PF00067">
    <property type="entry name" value="p450"/>
    <property type="match status" value="1"/>
</dbReference>
<dbReference type="InterPro" id="IPR036396">
    <property type="entry name" value="Cyt_P450_sf"/>
</dbReference>
<proteinExistence type="inferred from homology"/>
<dbReference type="GO" id="GO:0004497">
    <property type="term" value="F:monooxygenase activity"/>
    <property type="evidence" value="ECO:0007669"/>
    <property type="project" value="UniProtKB-KW"/>
</dbReference>
<dbReference type="InterPro" id="IPR050196">
    <property type="entry name" value="Cytochrome_P450_Monoox"/>
</dbReference>
<dbReference type="PANTHER" id="PTHR24291">
    <property type="entry name" value="CYTOCHROME P450 FAMILY 4"/>
    <property type="match status" value="1"/>
</dbReference>
<evidence type="ECO:0000256" key="6">
    <source>
        <dbReference type="ARBA" id="ARBA00023033"/>
    </source>
</evidence>
<dbReference type="AlphaFoldDB" id="A0ABD5WUT6"/>
<keyword evidence="4 7" id="KW-0560">Oxidoreductase</keyword>
<dbReference type="GeneID" id="79304225"/>